<dbReference type="AlphaFoldDB" id="A0A8H8RHX2"/>
<accession>A0A8H8RHX2</accession>
<sequence length="69" mass="7526">MSASQNLIDTCVGVGNLIDALGNVNTPIPALYFDLEGIYLGRLGTVSIMQLLVYPANQTGLEDRFRLIR</sequence>
<gene>
    <name evidence="1" type="ORF">LSUB1_G007472</name>
</gene>
<reference evidence="1 2" key="1">
    <citation type="submission" date="2018-05" db="EMBL/GenBank/DDBJ databases">
        <title>Genome sequencing and assembly of the regulated plant pathogen Lachnellula willkommii and related sister species for the development of diagnostic species identification markers.</title>
        <authorList>
            <person name="Giroux E."/>
            <person name="Bilodeau G."/>
        </authorList>
    </citation>
    <scope>NUCLEOTIDE SEQUENCE [LARGE SCALE GENOMIC DNA]</scope>
    <source>
        <strain evidence="1 2">CBS 197.66</strain>
    </source>
</reference>
<protein>
    <submittedName>
        <fullName evidence="1">Uncharacterized protein</fullName>
    </submittedName>
</protein>
<proteinExistence type="predicted"/>
<dbReference type="Proteomes" id="UP000462212">
    <property type="component" value="Unassembled WGS sequence"/>
</dbReference>
<evidence type="ECO:0000313" key="2">
    <source>
        <dbReference type="Proteomes" id="UP000462212"/>
    </source>
</evidence>
<dbReference type="OrthoDB" id="26838at2759"/>
<evidence type="ECO:0000313" key="1">
    <source>
        <dbReference type="EMBL" id="TVY34782.1"/>
    </source>
</evidence>
<organism evidence="1 2">
    <name type="scientific">Lachnellula subtilissima</name>
    <dbReference type="NCBI Taxonomy" id="602034"/>
    <lineage>
        <taxon>Eukaryota</taxon>
        <taxon>Fungi</taxon>
        <taxon>Dikarya</taxon>
        <taxon>Ascomycota</taxon>
        <taxon>Pezizomycotina</taxon>
        <taxon>Leotiomycetes</taxon>
        <taxon>Helotiales</taxon>
        <taxon>Lachnaceae</taxon>
        <taxon>Lachnellula</taxon>
    </lineage>
</organism>
<name>A0A8H8RHX2_9HELO</name>
<dbReference type="EMBL" id="QGMJ01000599">
    <property type="protein sequence ID" value="TVY34782.1"/>
    <property type="molecule type" value="Genomic_DNA"/>
</dbReference>
<comment type="caution">
    <text evidence="1">The sequence shown here is derived from an EMBL/GenBank/DDBJ whole genome shotgun (WGS) entry which is preliminary data.</text>
</comment>
<keyword evidence="2" id="KW-1185">Reference proteome</keyword>